<proteinExistence type="predicted"/>
<name>A0A0N7L3K6_PLAHL</name>
<organism evidence="2 3">
    <name type="scientific">Plasmopara halstedii</name>
    <name type="common">Downy mildew of sunflower</name>
    <dbReference type="NCBI Taxonomy" id="4781"/>
    <lineage>
        <taxon>Eukaryota</taxon>
        <taxon>Sar</taxon>
        <taxon>Stramenopiles</taxon>
        <taxon>Oomycota</taxon>
        <taxon>Peronosporomycetes</taxon>
        <taxon>Peronosporales</taxon>
        <taxon>Peronosporaceae</taxon>
        <taxon>Plasmopara</taxon>
    </lineage>
</organism>
<evidence type="ECO:0000256" key="1">
    <source>
        <dbReference type="SAM" id="Phobius"/>
    </source>
</evidence>
<keyword evidence="1" id="KW-1133">Transmembrane helix</keyword>
<dbReference type="GeneID" id="36395512"/>
<dbReference type="RefSeq" id="XP_024572508.1">
    <property type="nucleotide sequence ID" value="XM_024716501.1"/>
</dbReference>
<dbReference type="Proteomes" id="UP000054928">
    <property type="component" value="Unassembled WGS sequence"/>
</dbReference>
<reference evidence="3" key="1">
    <citation type="submission" date="2014-09" db="EMBL/GenBank/DDBJ databases">
        <authorList>
            <person name="Sharma Rahul"/>
            <person name="Thines Marco"/>
        </authorList>
    </citation>
    <scope>NUCLEOTIDE SEQUENCE [LARGE SCALE GENOMIC DNA]</scope>
</reference>
<keyword evidence="1" id="KW-0812">Transmembrane</keyword>
<evidence type="ECO:0000313" key="2">
    <source>
        <dbReference type="EMBL" id="CEG36139.1"/>
    </source>
</evidence>
<sequence>MQRYSDRSCNVTIKAIAISSCNRSFISRTVFLPSNRSRHPKPSQLHEECHHLVADNNTWRFSIAANCSKHFKVSFMYACIRVVGDFQQRTAIRNLNLTDNFDTKMVAFGILLLPGQYLIMGMFWLTKTTGWNTPSPFKLRHRSTFCCINSWTIPSLTKEFSPDQPATMRSFPLALLFAFAVVSREAHVDDTHDREQVRELTSFKRVNDSNEERFFQGLADLSLERMGVNSKRSKIAFRPSTFRKLSQENAEHMQNAITTSSSSKVTRMFFRMLIRDLQRKGFSLAHLVNARKADFHSINWNSPSFSVYVVLVRIKGGVLADYPYFALLKELARDGLGVGQLIETIYTGKRAGIPEVLRQSILDDLMRLWKKKKTSSTEEICVLNSIIQEAKQVKQTNADAIAVETLLTAKYYNTIEKFLTRKFRRGIWTDELVLSVLGGTVYLVSISSSSDLRAGSTDERSIGKCSSPQMLTLTHSRLSQQWIKTSFRNVQAC</sequence>
<keyword evidence="3" id="KW-1185">Reference proteome</keyword>
<dbReference type="EMBL" id="CCYD01000109">
    <property type="protein sequence ID" value="CEG36139.1"/>
    <property type="molecule type" value="Genomic_DNA"/>
</dbReference>
<feature type="transmembrane region" description="Helical" evidence="1">
    <location>
        <begin position="105"/>
        <end position="125"/>
    </location>
</feature>
<dbReference type="AlphaFoldDB" id="A0A0N7L3K6"/>
<evidence type="ECO:0000313" key="3">
    <source>
        <dbReference type="Proteomes" id="UP000054928"/>
    </source>
</evidence>
<keyword evidence="1" id="KW-0472">Membrane</keyword>
<protein>
    <submittedName>
        <fullName evidence="2">Uncharacterized protein</fullName>
    </submittedName>
</protein>
<accession>A0A0N7L3K6</accession>